<proteinExistence type="predicted"/>
<keyword evidence="2" id="KW-1185">Reference proteome</keyword>
<accession>A0ACB6Z7G2</accession>
<evidence type="ECO:0000313" key="1">
    <source>
        <dbReference type="EMBL" id="KAF9645551.1"/>
    </source>
</evidence>
<dbReference type="Proteomes" id="UP000886501">
    <property type="component" value="Unassembled WGS sequence"/>
</dbReference>
<reference evidence="1" key="1">
    <citation type="submission" date="2019-10" db="EMBL/GenBank/DDBJ databases">
        <authorList>
            <consortium name="DOE Joint Genome Institute"/>
            <person name="Kuo A."/>
            <person name="Miyauchi S."/>
            <person name="Kiss E."/>
            <person name="Drula E."/>
            <person name="Kohler A."/>
            <person name="Sanchez-Garcia M."/>
            <person name="Andreopoulos B."/>
            <person name="Barry K.W."/>
            <person name="Bonito G."/>
            <person name="Buee M."/>
            <person name="Carver A."/>
            <person name="Chen C."/>
            <person name="Cichocki N."/>
            <person name="Clum A."/>
            <person name="Culley D."/>
            <person name="Crous P.W."/>
            <person name="Fauchery L."/>
            <person name="Girlanda M."/>
            <person name="Hayes R."/>
            <person name="Keri Z."/>
            <person name="Labutti K."/>
            <person name="Lipzen A."/>
            <person name="Lombard V."/>
            <person name="Magnuson J."/>
            <person name="Maillard F."/>
            <person name="Morin E."/>
            <person name="Murat C."/>
            <person name="Nolan M."/>
            <person name="Ohm R."/>
            <person name="Pangilinan J."/>
            <person name="Pereira M."/>
            <person name="Perotto S."/>
            <person name="Peter M."/>
            <person name="Riley R."/>
            <person name="Sitrit Y."/>
            <person name="Stielow B."/>
            <person name="Szollosi G."/>
            <person name="Zifcakova L."/>
            <person name="Stursova M."/>
            <person name="Spatafora J.W."/>
            <person name="Tedersoo L."/>
            <person name="Vaario L.-M."/>
            <person name="Yamada A."/>
            <person name="Yan M."/>
            <person name="Wang P."/>
            <person name="Xu J."/>
            <person name="Bruns T."/>
            <person name="Baldrian P."/>
            <person name="Vilgalys R."/>
            <person name="Henrissat B."/>
            <person name="Grigoriev I.V."/>
            <person name="Hibbett D."/>
            <person name="Nagy L.G."/>
            <person name="Martin F.M."/>
        </authorList>
    </citation>
    <scope>NUCLEOTIDE SEQUENCE</scope>
    <source>
        <strain evidence="1">P2</strain>
    </source>
</reference>
<reference evidence="1" key="2">
    <citation type="journal article" date="2020" name="Nat. Commun.">
        <title>Large-scale genome sequencing of mycorrhizal fungi provides insights into the early evolution of symbiotic traits.</title>
        <authorList>
            <person name="Miyauchi S."/>
            <person name="Kiss E."/>
            <person name="Kuo A."/>
            <person name="Drula E."/>
            <person name="Kohler A."/>
            <person name="Sanchez-Garcia M."/>
            <person name="Morin E."/>
            <person name="Andreopoulos B."/>
            <person name="Barry K.W."/>
            <person name="Bonito G."/>
            <person name="Buee M."/>
            <person name="Carver A."/>
            <person name="Chen C."/>
            <person name="Cichocki N."/>
            <person name="Clum A."/>
            <person name="Culley D."/>
            <person name="Crous P.W."/>
            <person name="Fauchery L."/>
            <person name="Girlanda M."/>
            <person name="Hayes R.D."/>
            <person name="Keri Z."/>
            <person name="LaButti K."/>
            <person name="Lipzen A."/>
            <person name="Lombard V."/>
            <person name="Magnuson J."/>
            <person name="Maillard F."/>
            <person name="Murat C."/>
            <person name="Nolan M."/>
            <person name="Ohm R.A."/>
            <person name="Pangilinan J."/>
            <person name="Pereira M.F."/>
            <person name="Perotto S."/>
            <person name="Peter M."/>
            <person name="Pfister S."/>
            <person name="Riley R."/>
            <person name="Sitrit Y."/>
            <person name="Stielow J.B."/>
            <person name="Szollosi G."/>
            <person name="Zifcakova L."/>
            <person name="Stursova M."/>
            <person name="Spatafora J.W."/>
            <person name="Tedersoo L."/>
            <person name="Vaario L.M."/>
            <person name="Yamada A."/>
            <person name="Yan M."/>
            <person name="Wang P."/>
            <person name="Xu J."/>
            <person name="Bruns T."/>
            <person name="Baldrian P."/>
            <person name="Vilgalys R."/>
            <person name="Dunand C."/>
            <person name="Henrissat B."/>
            <person name="Grigoriev I.V."/>
            <person name="Hibbett D."/>
            <person name="Nagy L.G."/>
            <person name="Martin F.M."/>
        </authorList>
    </citation>
    <scope>NUCLEOTIDE SEQUENCE</scope>
    <source>
        <strain evidence="1">P2</strain>
    </source>
</reference>
<sequence length="542" mass="60828">MLFPVAYLLLTSLISLSGPVTARLPDGRLNANHPPLPIVPKVTELQAGDIGPVTDVNGTEIPPYNTIYYFDQLIDHNDPSKGTFKVRYWTTWEYYKPGGPIILMTPGEVNAEAYWGYLTNRTINGQISKQENGATIVVEHRFYGLSNPYPDLSVKSFEVHTLDQAIEDFDYFARNVKLPFPGGDQVGPDKAPWIFVGGSYSGALASWLKVAKPDTFYAAYSSSGVVQAFENLWRYFEPIREHMPANCSVDVQVVIEHVDQVLSRTNTTAIDQLKDLFGLEVLSHLDDVAGALRNDLWSWQSLQPWSGPNTTFYQFCNALEVRDGASAPASGWGLEHALSAWGNYFKTVTLPATCGDIDIETCLGTYNPDDRSWTDTSIDNNFRSWFWTVCREFGWYQGGAPWGPTLVSRLIQPIYTERQCTLMFREAFSQPPVPDTLRTDLKYHGWYVQEDRLFFANGHQDPWRDATISAETQHFVGTPRQPIEISNGFHCSDLRVSGRIDPTVAAVQDKALASFKTWLAGWPKYEQELKLAVGGTPQAHGQ</sequence>
<comment type="caution">
    <text evidence="1">The sequence shown here is derived from an EMBL/GenBank/DDBJ whole genome shotgun (WGS) entry which is preliminary data.</text>
</comment>
<organism evidence="1 2">
    <name type="scientific">Thelephora ganbajun</name>
    <name type="common">Ganba fungus</name>
    <dbReference type="NCBI Taxonomy" id="370292"/>
    <lineage>
        <taxon>Eukaryota</taxon>
        <taxon>Fungi</taxon>
        <taxon>Dikarya</taxon>
        <taxon>Basidiomycota</taxon>
        <taxon>Agaricomycotina</taxon>
        <taxon>Agaricomycetes</taxon>
        <taxon>Thelephorales</taxon>
        <taxon>Thelephoraceae</taxon>
        <taxon>Thelephora</taxon>
    </lineage>
</organism>
<name>A0ACB6Z7G2_THEGA</name>
<gene>
    <name evidence="1" type="ORF">BDM02DRAFT_3120089</name>
</gene>
<protein>
    <submittedName>
        <fullName evidence="1">Peptidase S28</fullName>
    </submittedName>
</protein>
<dbReference type="EMBL" id="MU118087">
    <property type="protein sequence ID" value="KAF9645551.1"/>
    <property type="molecule type" value="Genomic_DNA"/>
</dbReference>
<evidence type="ECO:0000313" key="2">
    <source>
        <dbReference type="Proteomes" id="UP000886501"/>
    </source>
</evidence>